<gene>
    <name evidence="1" type="ORF">JCM19294_2956</name>
</gene>
<dbReference type="AlphaFoldDB" id="A0A090PZ98"/>
<dbReference type="Gene3D" id="3.10.450.360">
    <property type="match status" value="1"/>
</dbReference>
<comment type="caution">
    <text evidence="1">The sequence shown here is derived from an EMBL/GenBank/DDBJ whole genome shotgun (WGS) entry which is preliminary data.</text>
</comment>
<proteinExistence type="predicted"/>
<dbReference type="RefSeq" id="WP_042277187.1">
    <property type="nucleotide sequence ID" value="NZ_BBML01000001.1"/>
</dbReference>
<evidence type="ECO:0000313" key="2">
    <source>
        <dbReference type="Proteomes" id="UP000029221"/>
    </source>
</evidence>
<protein>
    <submittedName>
        <fullName evidence="1">Uncharacterized protein</fullName>
    </submittedName>
</protein>
<evidence type="ECO:0000313" key="1">
    <source>
        <dbReference type="EMBL" id="GAK96174.1"/>
    </source>
</evidence>
<sequence>MKPAVLDMTRFKHIIYLLFFLVSTVVIAQSNALKIEHEERIKSSEFPSLSKQILDSLIPLRVKMKYYQETDGDSNSYEAKFKYKGKKYSIEFFENGALKETEIEIKKNKLSKIVIDSINKRLDTVARKFKIEKIQEHYSPSSILSLKQKLQQSNPDGYEIIVAFKDKRKIYRREYLFDRRGMILEVKDVKRLEYDFLLF</sequence>
<keyword evidence="2" id="KW-1185">Reference proteome</keyword>
<reference evidence="1" key="1">
    <citation type="journal article" date="2014" name="Genome Announc.">
        <title>Draft Genome Sequences of Marine Flavobacterium Nonlabens Strains NR17, NR24, NR27, NR32, NR33, and Ara13.</title>
        <authorList>
            <person name="Nakanishi M."/>
            <person name="Meirelles P."/>
            <person name="Suzuki R."/>
            <person name="Takatani N."/>
            <person name="Mino S."/>
            <person name="Suda W."/>
            <person name="Oshima K."/>
            <person name="Hattori M."/>
            <person name="Ohkuma M."/>
            <person name="Hosokawa M."/>
            <person name="Miyashita K."/>
            <person name="Thompson F.L."/>
            <person name="Niwa A."/>
            <person name="Sawabe T."/>
            <person name="Sawabe T."/>
        </authorList>
    </citation>
    <scope>NUCLEOTIDE SEQUENCE [LARGE SCALE GENOMIC DNA]</scope>
    <source>
        <strain evidence="1">JCM 19294</strain>
    </source>
</reference>
<name>A0A090PZ98_9FLAO</name>
<dbReference type="STRING" id="319236.BST91_10115"/>
<dbReference type="EMBL" id="BBML01000001">
    <property type="protein sequence ID" value="GAK96174.1"/>
    <property type="molecule type" value="Genomic_DNA"/>
</dbReference>
<organism evidence="1 2">
    <name type="scientific">Nonlabens tegetincola</name>
    <dbReference type="NCBI Taxonomy" id="323273"/>
    <lineage>
        <taxon>Bacteria</taxon>
        <taxon>Pseudomonadati</taxon>
        <taxon>Bacteroidota</taxon>
        <taxon>Flavobacteriia</taxon>
        <taxon>Flavobacteriales</taxon>
        <taxon>Flavobacteriaceae</taxon>
        <taxon>Nonlabens</taxon>
    </lineage>
</organism>
<accession>A0A090PZ98</accession>
<dbReference type="SUPFAM" id="SSF160574">
    <property type="entry name" value="BT0923-like"/>
    <property type="match status" value="1"/>
</dbReference>
<dbReference type="Proteomes" id="UP000029221">
    <property type="component" value="Unassembled WGS sequence"/>
</dbReference>
<dbReference type="eggNOG" id="ENOG50331E0">
    <property type="taxonomic scope" value="Bacteria"/>
</dbReference>